<reference evidence="1 2" key="1">
    <citation type="submission" date="2014-12" db="EMBL/GenBank/DDBJ databases">
        <title>16Stimator: statistical estimation of ribosomal gene copy numbers from draft genome assemblies.</title>
        <authorList>
            <person name="Perisin M.A."/>
            <person name="Vetter M."/>
            <person name="Gilbert J.A."/>
            <person name="Bergelson J."/>
        </authorList>
    </citation>
    <scope>NUCLEOTIDE SEQUENCE [LARGE SCALE GENOMIC DNA]</scope>
    <source>
        <strain evidence="1 2">MEDvA23</strain>
    </source>
</reference>
<gene>
    <name evidence="1" type="ORF">RT97_00270</name>
</gene>
<evidence type="ECO:0000313" key="2">
    <source>
        <dbReference type="Proteomes" id="UP000032067"/>
    </source>
</evidence>
<name>A0A0D0LHB0_VARPD</name>
<dbReference type="OrthoDB" id="9182096at2"/>
<evidence type="ECO:0000313" key="1">
    <source>
        <dbReference type="EMBL" id="KIQ37557.1"/>
    </source>
</evidence>
<dbReference type="RefSeq" id="WP_042576775.1">
    <property type="nucleotide sequence ID" value="NZ_JXQQ01000001.1"/>
</dbReference>
<dbReference type="EMBL" id="JXQQ01000001">
    <property type="protein sequence ID" value="KIQ37557.1"/>
    <property type="molecule type" value="Genomic_DNA"/>
</dbReference>
<accession>A0A0D0LHB0</accession>
<dbReference type="AlphaFoldDB" id="A0A0D0LHB0"/>
<protein>
    <submittedName>
        <fullName evidence="1">Uncharacterized protein</fullName>
    </submittedName>
</protein>
<proteinExistence type="predicted"/>
<sequence>MAQHPPRVIRAYSLPVPLFDHLKVFQRSLQLAADIAAGTPAREGDPHWIDNSRALANILQQHTLFSVAAGQAGMQSAEFAVALYQGDLKAVSSTEVQA</sequence>
<organism evidence="1 2">
    <name type="scientific">Variovorax paradoxus</name>
    <dbReference type="NCBI Taxonomy" id="34073"/>
    <lineage>
        <taxon>Bacteria</taxon>
        <taxon>Pseudomonadati</taxon>
        <taxon>Pseudomonadota</taxon>
        <taxon>Betaproteobacteria</taxon>
        <taxon>Burkholderiales</taxon>
        <taxon>Comamonadaceae</taxon>
        <taxon>Variovorax</taxon>
    </lineage>
</organism>
<dbReference type="Proteomes" id="UP000032067">
    <property type="component" value="Unassembled WGS sequence"/>
</dbReference>
<comment type="caution">
    <text evidence="1">The sequence shown here is derived from an EMBL/GenBank/DDBJ whole genome shotgun (WGS) entry which is preliminary data.</text>
</comment>